<keyword evidence="8" id="KW-1185">Reference proteome</keyword>
<evidence type="ECO:0000313" key="8">
    <source>
        <dbReference type="Proteomes" id="UP001230188"/>
    </source>
</evidence>
<feature type="coiled-coil region" evidence="5">
    <location>
        <begin position="708"/>
        <end position="742"/>
    </location>
</feature>
<dbReference type="EMBL" id="JAQMWT010000330">
    <property type="protein sequence ID" value="KAJ8604449.1"/>
    <property type="molecule type" value="Genomic_DNA"/>
</dbReference>
<evidence type="ECO:0000259" key="6">
    <source>
        <dbReference type="Pfam" id="PF01494"/>
    </source>
</evidence>
<comment type="cofactor">
    <cofactor evidence="1">
        <name>FAD</name>
        <dbReference type="ChEBI" id="CHEBI:57692"/>
    </cofactor>
</comment>
<dbReference type="PANTHER" id="PTHR46496">
    <property type="match status" value="1"/>
</dbReference>
<keyword evidence="4" id="KW-0560">Oxidoreductase</keyword>
<keyword evidence="3" id="KW-0274">FAD</keyword>
<evidence type="ECO:0000256" key="3">
    <source>
        <dbReference type="ARBA" id="ARBA00022827"/>
    </source>
</evidence>
<dbReference type="Gene3D" id="3.40.1500.20">
    <property type="match status" value="1"/>
</dbReference>
<evidence type="ECO:0000256" key="2">
    <source>
        <dbReference type="ARBA" id="ARBA00022630"/>
    </source>
</evidence>
<keyword evidence="5" id="KW-0175">Coiled coil</keyword>
<dbReference type="SUPFAM" id="SSF53474">
    <property type="entry name" value="alpha/beta-Hydrolases"/>
    <property type="match status" value="1"/>
</dbReference>
<dbReference type="AlphaFoldDB" id="A0AAD7UF64"/>
<dbReference type="PANTHER" id="PTHR46496:SF1">
    <property type="entry name" value="ZEAXANTHIN EPOXIDASE, CHLOROPLASTIC"/>
    <property type="match status" value="1"/>
</dbReference>
<evidence type="ECO:0000256" key="1">
    <source>
        <dbReference type="ARBA" id="ARBA00001974"/>
    </source>
</evidence>
<dbReference type="GO" id="GO:0051743">
    <property type="term" value="F:red chlorophyll catabolite reductase activity"/>
    <property type="evidence" value="ECO:0007669"/>
    <property type="project" value="InterPro"/>
</dbReference>
<dbReference type="Pfam" id="PF01494">
    <property type="entry name" value="FAD_binding_3"/>
    <property type="match status" value="1"/>
</dbReference>
<dbReference type="InterPro" id="IPR036188">
    <property type="entry name" value="FAD/NAD-bd_sf"/>
</dbReference>
<reference evidence="7" key="1">
    <citation type="submission" date="2023-01" db="EMBL/GenBank/DDBJ databases">
        <title>Metagenome sequencing of chrysophaentin producing Chrysophaeum taylorii.</title>
        <authorList>
            <person name="Davison J."/>
            <person name="Bewley C."/>
        </authorList>
    </citation>
    <scope>NUCLEOTIDE SEQUENCE</scope>
    <source>
        <strain evidence="7">NIES-1699</strain>
    </source>
</reference>
<evidence type="ECO:0000256" key="5">
    <source>
        <dbReference type="SAM" id="Coils"/>
    </source>
</evidence>
<sequence length="1169" mass="126261">MQLLLAALTALHRSVPVPRDDGVILTKVVYPFEGAPVVLFLSGANCPHESYSWLATKLAAETGTAVVLASYVDETVGCLLSVPYDLSRLASLDLYKTQTPSAAGIRAILDDLARLPLDISRVAIGGHSTGGRSVLDLVAFGCENTFPEIRCAFTYGASFVNGPAASGFASPGTVVRFDATHGASVPLLLVGGDRDAVSAALSEDGDATETLRRTIEEARPDDARLVFLKGATHMVLCDPIPVGCVDSSPPMEPKAADEARDAFADLVAAFLSDHGVLSAAAAGSFETVLAERSPEIAWRDASPMAASREDLETLVRDAQLAVAELGSQKKKKNDKDILRVKARRHSQLGTFMASKPSLEVVDGGVKVVTAHWFLEPEWTSFDRPLGDGNAWTYAREAGPPTLAIKLKRRDAIRGDAERPDPDAATRVNRAVLAFALGEEAARILRAARVVVLEEEDRVLEDDPDGPFGNKGGKYIESSLTVSSSVRSPTILTPLDGVPEPFRAQHYVKVLSPAWLREWLVRRDKDDSRVLSEADAWAALRSALNAAVARVVSALRLAPSARVPEDHQTWTAGSVRGTIAAWEGGKLVDWAVRYLNEELKKTDDSNIIISAGEGLNVWLSDATDCPHLACYVSVRRGTATLILDHVARRDAAADAEYRDRFYATSPPVLERASLAPLASKDPRVRAARSPNAVSLTAAATSADDVAAMAAALNAHVDEFLRRLREEEEESKTTTTDNDEIRRRDAAIRTALRDHEADAGRQLFGSEDNNNNRALDLANTMAGFHRVVGGGLGGLAAGIALRKVGCEVSVLERNPKFLSEGGTGLTLWPNGLSALWAIDEDLYEEISRVGTEIDVVEVTDASGANPLPNPTGDPRRFRETYGRPMRNARWSRLHQVLAARFAQVGGSVLYDRRLTWLDDEGAARFVNSDGTETRELAFDAIVGADGLKSRARELLVGDAPRDAGRTIWRAVIPFDSRVVPEKVCSMSAGAGKVGFVTDVGDGLLYWSAFATDEARTVLQEEDVKALLHAEFDGVAKLRPCIEMTPAELILERRVADRAPLVDAKGDPAIPWGGRVTLLGDAMHAMIPSLGQGANSAFEGAYRLAANVKKTKSAGALPEALRAYERDQMRRVSWIVESSARQGRTVYEDKDEFMRAQQAAQDSMWGLTFPPL</sequence>
<gene>
    <name evidence="7" type="ORF">CTAYLR_000910</name>
</gene>
<dbReference type="Proteomes" id="UP001230188">
    <property type="component" value="Unassembled WGS sequence"/>
</dbReference>
<organism evidence="7 8">
    <name type="scientific">Chrysophaeum taylorii</name>
    <dbReference type="NCBI Taxonomy" id="2483200"/>
    <lineage>
        <taxon>Eukaryota</taxon>
        <taxon>Sar</taxon>
        <taxon>Stramenopiles</taxon>
        <taxon>Ochrophyta</taxon>
        <taxon>Pelagophyceae</taxon>
        <taxon>Pelagomonadales</taxon>
        <taxon>Pelagomonadaceae</taxon>
        <taxon>Chrysophaeum</taxon>
    </lineage>
</organism>
<dbReference type="InterPro" id="IPR029058">
    <property type="entry name" value="AB_hydrolase_fold"/>
</dbReference>
<dbReference type="PRINTS" id="PR00420">
    <property type="entry name" value="RNGMNOXGNASE"/>
</dbReference>
<evidence type="ECO:0000313" key="7">
    <source>
        <dbReference type="EMBL" id="KAJ8604449.1"/>
    </source>
</evidence>
<feature type="domain" description="FAD-binding" evidence="6">
    <location>
        <begin position="785"/>
        <end position="1134"/>
    </location>
</feature>
<dbReference type="Gene3D" id="3.40.50.1820">
    <property type="entry name" value="alpha/beta hydrolase"/>
    <property type="match status" value="1"/>
</dbReference>
<keyword evidence="2" id="KW-0285">Flavoprotein</keyword>
<dbReference type="SUPFAM" id="SSF51905">
    <property type="entry name" value="FAD/NAD(P)-binding domain"/>
    <property type="match status" value="1"/>
</dbReference>
<accession>A0AAD7UF64</accession>
<dbReference type="Pfam" id="PF06405">
    <property type="entry name" value="RCC_reductase"/>
    <property type="match status" value="1"/>
</dbReference>
<comment type="caution">
    <text evidence="7">The sequence shown here is derived from an EMBL/GenBank/DDBJ whole genome shotgun (WGS) entry which is preliminary data.</text>
</comment>
<dbReference type="GO" id="GO:0071949">
    <property type="term" value="F:FAD binding"/>
    <property type="evidence" value="ECO:0007669"/>
    <property type="project" value="InterPro"/>
</dbReference>
<name>A0AAD7UF64_9STRA</name>
<dbReference type="InterPro" id="IPR009439">
    <property type="entry name" value="RCC_reductase"/>
</dbReference>
<protein>
    <recommendedName>
        <fullName evidence="6">FAD-binding domain-containing protein</fullName>
    </recommendedName>
</protein>
<dbReference type="Gene3D" id="3.50.50.60">
    <property type="entry name" value="FAD/NAD(P)-binding domain"/>
    <property type="match status" value="1"/>
</dbReference>
<evidence type="ECO:0000256" key="4">
    <source>
        <dbReference type="ARBA" id="ARBA00023002"/>
    </source>
</evidence>
<dbReference type="InterPro" id="IPR002938">
    <property type="entry name" value="FAD-bd"/>
</dbReference>
<proteinExistence type="predicted"/>